<keyword evidence="2" id="KW-1185">Reference proteome</keyword>
<organism evidence="2">
    <name type="scientific">Volvox carteri f. nagariensis</name>
    <dbReference type="NCBI Taxonomy" id="3068"/>
    <lineage>
        <taxon>Eukaryota</taxon>
        <taxon>Viridiplantae</taxon>
        <taxon>Chlorophyta</taxon>
        <taxon>core chlorophytes</taxon>
        <taxon>Chlorophyceae</taxon>
        <taxon>CS clade</taxon>
        <taxon>Chlamydomonadales</taxon>
        <taxon>Volvocaceae</taxon>
        <taxon>Volvox</taxon>
    </lineage>
</organism>
<protein>
    <submittedName>
        <fullName evidence="1">Uncharacterized protein</fullName>
    </submittedName>
</protein>
<dbReference type="Proteomes" id="UP000001058">
    <property type="component" value="Unassembled WGS sequence"/>
</dbReference>
<dbReference type="InParanoid" id="D8U4M2"/>
<sequence>MPRSPSCGGGGGAGCGGGAGACQGLLDLQGGDRRPDAGPHRRTSSMVFLSCLGPRRLSYHILIVVILLTMDALKRLDCLSWTQPMMLNVCSTPALAGVECTFSIMGWVHDKQSNCFKVSTVNKITMIKMWLSTSVRTWSVSASTATTTTPSPGPCPIPEEVFGGVEEDDASPDKVVGFLSAIGNTMQGDMQAEVQALHANGMAFSSMMLAVIYGIKDEMDPMQPTVLPLPPSRGLTQDNDTNFGAADGVWCVLNGPSSPSSAC</sequence>
<dbReference type="KEGG" id="vcn:VOLCADRAFT_94375"/>
<gene>
    <name evidence="1" type="ORF">VOLCADRAFT_94375</name>
</gene>
<evidence type="ECO:0000313" key="1">
    <source>
        <dbReference type="EMBL" id="EFJ45214.1"/>
    </source>
</evidence>
<accession>D8U4M2</accession>
<dbReference type="GeneID" id="9616314"/>
<dbReference type="RefSeq" id="XP_002953590.1">
    <property type="nucleotide sequence ID" value="XM_002953544.1"/>
</dbReference>
<dbReference type="EMBL" id="GL378358">
    <property type="protein sequence ID" value="EFJ45214.1"/>
    <property type="molecule type" value="Genomic_DNA"/>
</dbReference>
<dbReference type="AlphaFoldDB" id="D8U4M2"/>
<evidence type="ECO:0000313" key="2">
    <source>
        <dbReference type="Proteomes" id="UP000001058"/>
    </source>
</evidence>
<proteinExistence type="predicted"/>
<name>D8U4M2_VOLCA</name>
<dbReference type="PROSITE" id="PS51257">
    <property type="entry name" value="PROKAR_LIPOPROTEIN"/>
    <property type="match status" value="1"/>
</dbReference>
<reference evidence="1 2" key="1">
    <citation type="journal article" date="2010" name="Science">
        <title>Genomic analysis of organismal complexity in the multicellular green alga Volvox carteri.</title>
        <authorList>
            <person name="Prochnik S.E."/>
            <person name="Umen J."/>
            <person name="Nedelcu A.M."/>
            <person name="Hallmann A."/>
            <person name="Miller S.M."/>
            <person name="Nishii I."/>
            <person name="Ferris P."/>
            <person name="Kuo A."/>
            <person name="Mitros T."/>
            <person name="Fritz-Laylin L.K."/>
            <person name="Hellsten U."/>
            <person name="Chapman J."/>
            <person name="Simakov O."/>
            <person name="Rensing S.A."/>
            <person name="Terry A."/>
            <person name="Pangilinan J."/>
            <person name="Kapitonov V."/>
            <person name="Jurka J."/>
            <person name="Salamov A."/>
            <person name="Shapiro H."/>
            <person name="Schmutz J."/>
            <person name="Grimwood J."/>
            <person name="Lindquist E."/>
            <person name="Lucas S."/>
            <person name="Grigoriev I.V."/>
            <person name="Schmitt R."/>
            <person name="Kirk D."/>
            <person name="Rokhsar D.S."/>
        </authorList>
    </citation>
    <scope>NUCLEOTIDE SEQUENCE [LARGE SCALE GENOMIC DNA]</scope>
    <source>
        <strain evidence="2">f. Nagariensis / Eve</strain>
    </source>
</reference>